<dbReference type="GO" id="GO:0009249">
    <property type="term" value="P:protein lipoylation"/>
    <property type="evidence" value="ECO:0007669"/>
    <property type="project" value="UniProtKB-UniRule"/>
</dbReference>
<comment type="similarity">
    <text evidence="3">Belongs to the octanoyltransferase LipL family.</text>
</comment>
<dbReference type="EC" id="2.3.1.204" evidence="3"/>
<evidence type="ECO:0000313" key="6">
    <source>
        <dbReference type="EMBL" id="NMK98944.1"/>
    </source>
</evidence>
<organism evidence="6 10">
    <name type="scientific">Staphylococcus capitis</name>
    <dbReference type="NCBI Taxonomy" id="29388"/>
    <lineage>
        <taxon>Bacteria</taxon>
        <taxon>Bacillati</taxon>
        <taxon>Bacillota</taxon>
        <taxon>Bacilli</taxon>
        <taxon>Bacillales</taxon>
        <taxon>Staphylococcaceae</taxon>
        <taxon>Staphylococcus</taxon>
    </lineage>
</organism>
<keyword evidence="9" id="KW-1185">Reference proteome</keyword>
<dbReference type="GO" id="GO:0009107">
    <property type="term" value="P:lipoate biosynthetic process"/>
    <property type="evidence" value="ECO:0007669"/>
    <property type="project" value="UniProtKB-UniRule"/>
</dbReference>
<comment type="miscellaneous">
    <text evidence="3">The reaction proceeds via a thioester-linked acyl-enzyme intermediate.</text>
</comment>
<dbReference type="PANTHER" id="PTHR43679">
    <property type="entry name" value="OCTANOYLTRANSFERASE LIPM-RELATED"/>
    <property type="match status" value="1"/>
</dbReference>
<feature type="active site" description="Acyl-thioester intermediate" evidence="3">
    <location>
        <position position="146"/>
    </location>
</feature>
<dbReference type="PROSITE" id="PS51733">
    <property type="entry name" value="BPL_LPL_CATALYTIC"/>
    <property type="match status" value="1"/>
</dbReference>
<dbReference type="Proteomes" id="UP000291949">
    <property type="component" value="Unassembled WGS sequence"/>
</dbReference>
<evidence type="ECO:0000256" key="2">
    <source>
        <dbReference type="ARBA" id="ARBA00023315"/>
    </source>
</evidence>
<evidence type="ECO:0000313" key="8">
    <source>
        <dbReference type="Proteomes" id="UP000291949"/>
    </source>
</evidence>
<name>A0A7X9WHW1_STACP</name>
<feature type="site" description="Lowers pKa of active site Cys" evidence="3">
    <location>
        <position position="158"/>
    </location>
</feature>
<comment type="caution">
    <text evidence="6">The sequence shown here is derived from an EMBL/GenBank/DDBJ whole genome shotgun (WGS) entry which is preliminary data.</text>
</comment>
<dbReference type="GeneID" id="93670375"/>
<keyword evidence="6" id="KW-0436">Ligase</keyword>
<gene>
    <name evidence="3" type="primary">lipL</name>
    <name evidence="7" type="ORF">EQ811_00380</name>
    <name evidence="6" type="ORF">HHM13_12870</name>
    <name evidence="5" type="ORF">HHM24_01625</name>
</gene>
<evidence type="ECO:0000256" key="1">
    <source>
        <dbReference type="ARBA" id="ARBA00022679"/>
    </source>
</evidence>
<evidence type="ECO:0000313" key="7">
    <source>
        <dbReference type="EMBL" id="TBW77561.1"/>
    </source>
</evidence>
<evidence type="ECO:0000313" key="9">
    <source>
        <dbReference type="Proteomes" id="UP000538955"/>
    </source>
</evidence>
<dbReference type="Proteomes" id="UP000550736">
    <property type="component" value="Unassembled WGS sequence"/>
</dbReference>
<dbReference type="Pfam" id="PF21948">
    <property type="entry name" value="LplA-B_cat"/>
    <property type="match status" value="1"/>
</dbReference>
<dbReference type="GO" id="GO:0016874">
    <property type="term" value="F:ligase activity"/>
    <property type="evidence" value="ECO:0007669"/>
    <property type="project" value="UniProtKB-KW"/>
</dbReference>
<comment type="pathway">
    <text evidence="3">Protein modification; protein lipoylation via endogenous pathway; protein N(6)-(lipoyl)lysine from octanoyl-[acyl-carrier-protein].</text>
</comment>
<evidence type="ECO:0000256" key="3">
    <source>
        <dbReference type="HAMAP-Rule" id="MF_02119"/>
    </source>
</evidence>
<dbReference type="EMBL" id="JABBLX010000077">
    <property type="protein sequence ID" value="NMK98944.1"/>
    <property type="molecule type" value="Genomic_DNA"/>
</dbReference>
<dbReference type="RefSeq" id="WP_023350745.1">
    <property type="nucleotide sequence ID" value="NZ_AP014956.1"/>
</dbReference>
<reference evidence="9 10" key="2">
    <citation type="submission" date="2020-04" db="EMBL/GenBank/DDBJ databases">
        <title>The Epidemiology and Molecular Characteristics of Linezolid-Resistant Staphylococcus capitis in Huashan Hospital, Shanghai.</title>
        <authorList>
            <person name="Ding L."/>
            <person name="Li P."/>
            <person name="Yang Y."/>
            <person name="Lin D."/>
            <person name="Xu X."/>
        </authorList>
    </citation>
    <scope>NUCLEOTIDE SEQUENCE [LARGE SCALE GENOMIC DNA]</scope>
    <source>
        <strain evidence="6 10">12-86</strain>
        <strain evidence="5 9">17-84</strain>
    </source>
</reference>
<dbReference type="PANTHER" id="PTHR43679:SF2">
    <property type="entry name" value="OCTANOYL-[GCVH]:PROTEIN N-OCTANOYLTRANSFERASE"/>
    <property type="match status" value="1"/>
</dbReference>
<dbReference type="Gene3D" id="3.30.930.10">
    <property type="entry name" value="Bira Bifunctional Protein, Domain 2"/>
    <property type="match status" value="1"/>
</dbReference>
<evidence type="ECO:0000259" key="4">
    <source>
        <dbReference type="PROSITE" id="PS51733"/>
    </source>
</evidence>
<dbReference type="InterPro" id="IPR024897">
    <property type="entry name" value="LipL"/>
</dbReference>
<dbReference type="InterPro" id="IPR045864">
    <property type="entry name" value="aa-tRNA-synth_II/BPL/LPL"/>
</dbReference>
<sequence length="279" mass="31922">MDLSSKYFNQIPWRYVDHSTGLEPMQSFAFDDTFSESVGKDLSCNVVRTWIHQHTVILGIHDSRLPFLSDGIRYLTNEVGYNAIVRNSGGLGVVLDQGVLNISLIFKGQTETTIDEAFTVMYLLICKMFEDEDVDIHTHEIEQSYCPGKFDLSIDGKKFAGISQRRVRGGIAVQIYLCVEGSGSKRAAMMRDFYQHALKGETTKFRFPNIDPESMASLETLLNKDIKVQDVMFLLLYALKDLGAQLNMDPVTEDEWQRYEGYFEKMIERNAKMHQKLDL</sequence>
<protein>
    <recommendedName>
        <fullName evidence="3">Octanoyl-[GcvH]:protein N-octanoyltransferase</fullName>
        <ecNumber evidence="3">2.3.1.204</ecNumber>
    </recommendedName>
    <alternativeName>
        <fullName evidence="3">Octanoyl-[GcvH]:E2 amidotransferase</fullName>
    </alternativeName>
</protein>
<dbReference type="HAMAP" id="MF_02119">
    <property type="entry name" value="LipL"/>
    <property type="match status" value="1"/>
</dbReference>
<feature type="domain" description="BPL/LPL catalytic" evidence="4">
    <location>
        <begin position="41"/>
        <end position="226"/>
    </location>
</feature>
<dbReference type="AlphaFoldDB" id="A0A7X9WHW1"/>
<dbReference type="GO" id="GO:0033819">
    <property type="term" value="F:lipoyl(octanoyl) transferase activity"/>
    <property type="evidence" value="ECO:0007669"/>
    <property type="project" value="InterPro"/>
</dbReference>
<dbReference type="EMBL" id="SCHC01000001">
    <property type="protein sequence ID" value="TBW77561.1"/>
    <property type="molecule type" value="Genomic_DNA"/>
</dbReference>
<keyword evidence="2 3" id="KW-0012">Acyltransferase</keyword>
<dbReference type="InterPro" id="IPR004143">
    <property type="entry name" value="BPL_LPL_catalytic"/>
</dbReference>
<dbReference type="EMBL" id="JABBMI010000002">
    <property type="protein sequence ID" value="NMK53450.1"/>
    <property type="molecule type" value="Genomic_DNA"/>
</dbReference>
<reference evidence="7 8" key="1">
    <citation type="journal article" date="2019" name="Sci. Transl. Med.">
        <title>Quorum sensing between bacterial species on the skin protects against epidermal injury in atopic dermatitis.</title>
        <authorList>
            <person name="Williams M.R."/>
        </authorList>
    </citation>
    <scope>NUCLEOTIDE SEQUENCE [LARGE SCALE GENOMIC DNA]</scope>
    <source>
        <strain evidence="7 8">H8</strain>
    </source>
</reference>
<dbReference type="Proteomes" id="UP000538955">
    <property type="component" value="Unassembled WGS sequence"/>
</dbReference>
<dbReference type="SUPFAM" id="SSF55681">
    <property type="entry name" value="Class II aaRS and biotin synthetases"/>
    <property type="match status" value="1"/>
</dbReference>
<proteinExistence type="inferred from homology"/>
<keyword evidence="1 3" id="KW-0808">Transferase</keyword>
<accession>A0A7X9WHW1</accession>
<comment type="function">
    <text evidence="3">Catalyzes the amidotransfer (transamidation) of the octanoyl moiety from octanoyl-GcvH to the lipoyl domain of the E2 subunit of lipoate-dependent enzymes.</text>
</comment>
<dbReference type="InterPro" id="IPR050664">
    <property type="entry name" value="Octanoyltrans_LipM/LipL"/>
</dbReference>
<evidence type="ECO:0000313" key="10">
    <source>
        <dbReference type="Proteomes" id="UP000550736"/>
    </source>
</evidence>
<comment type="catalytic activity">
    <reaction evidence="3">
        <text>N(6)-octanoyl-L-lysyl-[glycine-cleavage complex H protein] + L-lysyl-[lipoyl-carrier protein] = N(6)-octanoyl-L-lysyl-[lipoyl-carrier protein] + L-lysyl-[glycine-cleavage complex H protein]</text>
        <dbReference type="Rhea" id="RHEA:20213"/>
        <dbReference type="Rhea" id="RHEA-COMP:10500"/>
        <dbReference type="Rhea" id="RHEA-COMP:10501"/>
        <dbReference type="Rhea" id="RHEA-COMP:10503"/>
        <dbReference type="Rhea" id="RHEA-COMP:10504"/>
        <dbReference type="ChEBI" id="CHEBI:29969"/>
        <dbReference type="ChEBI" id="CHEBI:78809"/>
        <dbReference type="EC" id="2.3.1.204"/>
    </reaction>
</comment>
<dbReference type="CDD" id="cd16443">
    <property type="entry name" value="LplA"/>
    <property type="match status" value="1"/>
</dbReference>
<evidence type="ECO:0000313" key="5">
    <source>
        <dbReference type="EMBL" id="NMK53450.1"/>
    </source>
</evidence>